<evidence type="ECO:0000256" key="13">
    <source>
        <dbReference type="HAMAP-Rule" id="MF_00409"/>
    </source>
</evidence>
<evidence type="ECO:0000256" key="1">
    <source>
        <dbReference type="ARBA" id="ARBA00002274"/>
    </source>
</evidence>
<dbReference type="GO" id="GO:0009029">
    <property type="term" value="F:lipid-A 4'-kinase activity"/>
    <property type="evidence" value="ECO:0007669"/>
    <property type="project" value="UniProtKB-EC"/>
</dbReference>
<dbReference type="PANTHER" id="PTHR42724:SF1">
    <property type="entry name" value="TETRAACYLDISACCHARIDE 4'-KINASE, MITOCHONDRIAL-RELATED"/>
    <property type="match status" value="1"/>
</dbReference>
<comment type="catalytic activity">
    <reaction evidence="13">
        <text>a lipid A disaccharide + ATP = a lipid IVA + ADP + H(+)</text>
        <dbReference type="Rhea" id="RHEA:67840"/>
        <dbReference type="ChEBI" id="CHEBI:15378"/>
        <dbReference type="ChEBI" id="CHEBI:30616"/>
        <dbReference type="ChEBI" id="CHEBI:176343"/>
        <dbReference type="ChEBI" id="CHEBI:176425"/>
        <dbReference type="ChEBI" id="CHEBI:456216"/>
        <dbReference type="EC" id="2.7.1.130"/>
    </reaction>
</comment>
<protein>
    <recommendedName>
        <fullName evidence="4 13">Tetraacyldisaccharide 4'-kinase</fullName>
        <ecNumber evidence="3 13">2.7.1.130</ecNumber>
    </recommendedName>
    <alternativeName>
        <fullName evidence="12 13">Lipid A 4'-kinase</fullName>
    </alternativeName>
</protein>
<evidence type="ECO:0000256" key="4">
    <source>
        <dbReference type="ARBA" id="ARBA00016436"/>
    </source>
</evidence>
<evidence type="ECO:0000256" key="10">
    <source>
        <dbReference type="ARBA" id="ARBA00022840"/>
    </source>
</evidence>
<dbReference type="EMBL" id="JBCLPP010000014">
    <property type="protein sequence ID" value="MEY8245270.1"/>
    <property type="molecule type" value="Genomic_DNA"/>
</dbReference>
<accession>A0ABV4CYI9</accession>
<dbReference type="Pfam" id="PF02606">
    <property type="entry name" value="LpxK"/>
    <property type="match status" value="1"/>
</dbReference>
<dbReference type="RefSeq" id="WP_121699597.1">
    <property type="nucleotide sequence ID" value="NZ_JBCLPP010000014.1"/>
</dbReference>
<proteinExistence type="inferred from homology"/>
<evidence type="ECO:0000256" key="11">
    <source>
        <dbReference type="ARBA" id="ARBA00023098"/>
    </source>
</evidence>
<dbReference type="InterPro" id="IPR003758">
    <property type="entry name" value="LpxK"/>
</dbReference>
<keyword evidence="6 13" id="KW-0441">Lipid A biosynthesis</keyword>
<keyword evidence="5 13" id="KW-0444">Lipid biosynthesis</keyword>
<evidence type="ECO:0000256" key="3">
    <source>
        <dbReference type="ARBA" id="ARBA00012071"/>
    </source>
</evidence>
<dbReference type="PANTHER" id="PTHR42724">
    <property type="entry name" value="TETRAACYLDISACCHARIDE 4'-KINASE"/>
    <property type="match status" value="1"/>
</dbReference>
<keyword evidence="11 13" id="KW-0443">Lipid metabolism</keyword>
<evidence type="ECO:0000256" key="6">
    <source>
        <dbReference type="ARBA" id="ARBA00022556"/>
    </source>
</evidence>
<evidence type="ECO:0000256" key="12">
    <source>
        <dbReference type="ARBA" id="ARBA00029757"/>
    </source>
</evidence>
<sequence length="367" mass="42508">MRRNKILDTFLLKPLSVVYGWIVLLRNRFFDWGILKQRKFDVPVVVVGNLAVGGTGKTPHTEYIVNLLKHEYHIGVLSRGYRRKTKGFVIASKRSTPSDIGDEPYQIYQKYGHEVRVAVCESRVKGIEELLRIDPTINLIVLDDAFQHRYVKPTASVVLMEWNRPVYNDELLPLGRLREPKRALLRGNIIIVTKCPAEIRPVDVRLIYDYLGLFAYQKVYFSRYIYGNLVGVFPDEVAYVPNVAWMTSDDAVLLVSGIANPTPIVRFLKGSGVDVTLKQYPDHHNFTRKDFDDILKRFKQLKGRNNYIFTTEKDAVRIANNPYYPHELKAITFYLPIKVEFLPHKMPMGSDVFDRELRRVISVPHEN</sequence>
<evidence type="ECO:0000256" key="8">
    <source>
        <dbReference type="ARBA" id="ARBA00022741"/>
    </source>
</evidence>
<dbReference type="EC" id="2.7.1.130" evidence="3 13"/>
<keyword evidence="8 13" id="KW-0547">Nucleotide-binding</keyword>
<dbReference type="InterPro" id="IPR027417">
    <property type="entry name" value="P-loop_NTPase"/>
</dbReference>
<keyword evidence="7 13" id="KW-0808">Transferase</keyword>
<dbReference type="Proteomes" id="UP001565200">
    <property type="component" value="Unassembled WGS sequence"/>
</dbReference>
<organism evidence="14 15">
    <name type="scientific">Heminiphilus faecis</name>
    <dbReference type="NCBI Taxonomy" id="2601703"/>
    <lineage>
        <taxon>Bacteria</taxon>
        <taxon>Pseudomonadati</taxon>
        <taxon>Bacteroidota</taxon>
        <taxon>Bacteroidia</taxon>
        <taxon>Bacteroidales</taxon>
        <taxon>Muribaculaceae</taxon>
        <taxon>Heminiphilus</taxon>
    </lineage>
</organism>
<dbReference type="NCBIfam" id="TIGR00682">
    <property type="entry name" value="lpxK"/>
    <property type="match status" value="1"/>
</dbReference>
<keyword evidence="10 13" id="KW-0067">ATP-binding</keyword>
<evidence type="ECO:0000256" key="5">
    <source>
        <dbReference type="ARBA" id="ARBA00022516"/>
    </source>
</evidence>
<comment type="function">
    <text evidence="1 13">Transfers the gamma-phosphate of ATP to the 4'-position of a tetraacyldisaccharide 1-phosphate intermediate (termed DS-1-P) to form tetraacyldisaccharide 1,4'-bis-phosphate (lipid IVA).</text>
</comment>
<evidence type="ECO:0000256" key="7">
    <source>
        <dbReference type="ARBA" id="ARBA00022679"/>
    </source>
</evidence>
<gene>
    <name evidence="13 14" type="primary">lpxK</name>
    <name evidence="14" type="ORF">AAK873_06515</name>
</gene>
<evidence type="ECO:0000256" key="9">
    <source>
        <dbReference type="ARBA" id="ARBA00022777"/>
    </source>
</evidence>
<dbReference type="HAMAP" id="MF_00409">
    <property type="entry name" value="LpxK"/>
    <property type="match status" value="1"/>
</dbReference>
<comment type="pathway">
    <text evidence="2 13">Glycolipid biosynthesis; lipid IV(A) biosynthesis; lipid IV(A) from (3R)-3-hydroxytetradecanoyl-[acyl-carrier-protein] and UDP-N-acetyl-alpha-D-glucosamine: step 6/6.</text>
</comment>
<evidence type="ECO:0000256" key="2">
    <source>
        <dbReference type="ARBA" id="ARBA00004870"/>
    </source>
</evidence>
<comment type="caution">
    <text evidence="14">The sequence shown here is derived from an EMBL/GenBank/DDBJ whole genome shotgun (WGS) entry which is preliminary data.</text>
</comment>
<keyword evidence="15" id="KW-1185">Reference proteome</keyword>
<feature type="binding site" evidence="13">
    <location>
        <begin position="51"/>
        <end position="58"/>
    </location>
    <ligand>
        <name>ATP</name>
        <dbReference type="ChEBI" id="CHEBI:30616"/>
    </ligand>
</feature>
<comment type="similarity">
    <text evidence="13">Belongs to the LpxK family.</text>
</comment>
<dbReference type="SUPFAM" id="SSF52540">
    <property type="entry name" value="P-loop containing nucleoside triphosphate hydrolases"/>
    <property type="match status" value="1"/>
</dbReference>
<reference evidence="14 15" key="1">
    <citation type="submission" date="2024-03" db="EMBL/GenBank/DDBJ databases">
        <title>Mouse gut bacterial collection (mGBC) of GemPharmatech.</title>
        <authorList>
            <person name="He Y."/>
            <person name="Dong L."/>
            <person name="Wu D."/>
            <person name="Gao X."/>
            <person name="Lin Z."/>
        </authorList>
    </citation>
    <scope>NUCLEOTIDE SEQUENCE [LARGE SCALE GENOMIC DNA]</scope>
    <source>
        <strain evidence="14 15">54-13</strain>
    </source>
</reference>
<evidence type="ECO:0000313" key="15">
    <source>
        <dbReference type="Proteomes" id="UP001565200"/>
    </source>
</evidence>
<keyword evidence="9 13" id="KW-0418">Kinase</keyword>
<evidence type="ECO:0000313" key="14">
    <source>
        <dbReference type="EMBL" id="MEY8245270.1"/>
    </source>
</evidence>
<name>A0ABV4CYI9_9BACT</name>